<reference evidence="5" key="1">
    <citation type="submission" date="2025-08" db="UniProtKB">
        <authorList>
            <consortium name="RefSeq"/>
        </authorList>
    </citation>
    <scope>IDENTIFICATION</scope>
    <source>
        <tissue evidence="5">Thorax and Abdomen</tissue>
    </source>
</reference>
<dbReference type="PROSITE" id="PS50011">
    <property type="entry name" value="PROTEIN_KINASE_DOM"/>
    <property type="match status" value="1"/>
</dbReference>
<feature type="repeat" description="ANK" evidence="1">
    <location>
        <begin position="249"/>
        <end position="281"/>
    </location>
</feature>
<dbReference type="InterPro" id="IPR045133">
    <property type="entry name" value="IRE1/2-like"/>
</dbReference>
<dbReference type="Gene3D" id="1.10.510.10">
    <property type="entry name" value="Transferase(Phosphotransferase) domain 1"/>
    <property type="match status" value="1"/>
</dbReference>
<feature type="region of interest" description="Disordered" evidence="2">
    <location>
        <begin position="1"/>
        <end position="26"/>
    </location>
</feature>
<organism evidence="4 5">
    <name type="scientific">Neodiprion lecontei</name>
    <name type="common">Redheaded pine sawfly</name>
    <dbReference type="NCBI Taxonomy" id="441921"/>
    <lineage>
        <taxon>Eukaryota</taxon>
        <taxon>Metazoa</taxon>
        <taxon>Ecdysozoa</taxon>
        <taxon>Arthropoda</taxon>
        <taxon>Hexapoda</taxon>
        <taxon>Insecta</taxon>
        <taxon>Pterygota</taxon>
        <taxon>Neoptera</taxon>
        <taxon>Endopterygota</taxon>
        <taxon>Hymenoptera</taxon>
        <taxon>Tenthredinoidea</taxon>
        <taxon>Diprionidae</taxon>
        <taxon>Diprioninae</taxon>
        <taxon>Neodiprion</taxon>
    </lineage>
</organism>
<dbReference type="InterPro" id="IPR000719">
    <property type="entry name" value="Prot_kinase_dom"/>
</dbReference>
<dbReference type="InterPro" id="IPR002110">
    <property type="entry name" value="Ankyrin_rpt"/>
</dbReference>
<evidence type="ECO:0000259" key="3">
    <source>
        <dbReference type="PROSITE" id="PS50011"/>
    </source>
</evidence>
<dbReference type="RefSeq" id="XP_046595359.1">
    <property type="nucleotide sequence ID" value="XM_046739403.1"/>
</dbReference>
<dbReference type="SUPFAM" id="SSF56112">
    <property type="entry name" value="Protein kinase-like (PK-like)"/>
    <property type="match status" value="1"/>
</dbReference>
<evidence type="ECO:0000313" key="5">
    <source>
        <dbReference type="RefSeq" id="XP_046595359.1"/>
    </source>
</evidence>
<dbReference type="GeneID" id="124294427"/>
<feature type="compositionally biased region" description="Basic residues" evidence="2">
    <location>
        <begin position="1"/>
        <end position="13"/>
    </location>
</feature>
<dbReference type="Proteomes" id="UP000829291">
    <property type="component" value="Chromosome 5"/>
</dbReference>
<name>A0ABM3G523_NEOLC</name>
<keyword evidence="1" id="KW-0040">ANK repeat</keyword>
<evidence type="ECO:0000256" key="2">
    <source>
        <dbReference type="SAM" id="MobiDB-lite"/>
    </source>
</evidence>
<gene>
    <name evidence="5" type="primary">LOC124294427</name>
</gene>
<feature type="domain" description="Protein kinase" evidence="3">
    <location>
        <begin position="1134"/>
        <end position="1384"/>
    </location>
</feature>
<evidence type="ECO:0000256" key="1">
    <source>
        <dbReference type="PROSITE-ProRule" id="PRU00023"/>
    </source>
</evidence>
<dbReference type="InterPro" id="IPR011009">
    <property type="entry name" value="Kinase-like_dom_sf"/>
</dbReference>
<dbReference type="InterPro" id="IPR036770">
    <property type="entry name" value="Ankyrin_rpt-contain_sf"/>
</dbReference>
<feature type="compositionally biased region" description="Polar residues" evidence="2">
    <location>
        <begin position="553"/>
        <end position="562"/>
    </location>
</feature>
<dbReference type="Gene3D" id="1.25.40.20">
    <property type="entry name" value="Ankyrin repeat-containing domain"/>
    <property type="match status" value="1"/>
</dbReference>
<feature type="region of interest" description="Disordered" evidence="2">
    <location>
        <begin position="538"/>
        <end position="579"/>
    </location>
</feature>
<dbReference type="PROSITE" id="PS50297">
    <property type="entry name" value="ANK_REP_REGION"/>
    <property type="match status" value="1"/>
</dbReference>
<dbReference type="SMART" id="SM00248">
    <property type="entry name" value="ANK"/>
    <property type="match status" value="3"/>
</dbReference>
<accession>A0ABM3G523</accession>
<sequence>MSRGKKTKKKVPRRRQETSSLLTTNRHTEIHTATFRGGVAGTSKAASFLRFPHEGKKLQAQPRSPFNFGNGQVDVESCFPTLNQPSPKSLSTVFNAAELEKLKETLHVSDLSYTPLLLGSVVLEKSDTVKRLLRDGHRVDCCAEDKSTPLMWAVRKKNLEMINVLMQHDADPTLLDNNTDNVALIAIQSTTWDENDFLDFWKTINYRMDLDHANVTGNTVLHYAIKRQWNVLVEQILKTEANVNCANVKGVTPLMMAGIRVNPSMVSALLRCHADISREDSRGCTALCYSIACSMQKKLDTPHPSLQKLVCAVNAEESNFTIESYLRRRLELLIYPPEQAENFTSTINSIIRNVFGFFIQYTQSGLKIFLHLDVFEQIRKAVEEHMENWNYLEAVLGILIDLLCYCDCSTNGDTAKTPETDLMDSFAIADLPNACLRVLRRLKLASTDRYAADRAANCVVSSGLEPIFAKCTTHGKTREWLEENRDHIEPYYSNLLQENHKTQLQTLAKDQKHRVFSTIMQFRYLMRNFKQRSDTALESLPDSSFSKSDRSIKINQSSTSPEHSPAPSVGSSKKQRRKIKTLRMKLAKMRGLTLVEHNGSSCVQSEAGGKYFPKGTRPPMSHHGNPVVRIEHQSPRSMFRRQHQSLCRRKNCASWKPTERSETEDSMKVFNSNFSTGNVELKPKIGAENSATNGKELSVAGDVGGFKTPLTTLETLECVSQVSNPGNFLDDAMLSQTRCELEDNNNSCNNDPPYQPYTSEVDESNNSSEYVPDNVEATISYLSNLFEEIISCYRRNWQHDRESGYPGYKGGQGDLVAATEEQIEIRIEEIARLNAILPKLEDSCIKKLTESWFSLISKVRETANRDFKKYKSVVTLLQLHLLMHQASPANDFDKSKDKPTIGKPLKHDELNKKLGTIGDGGMRKEKWRKSDFLSESSMEMHCGGSYETEETQYRLIHHRVQNTLLDTDCESTDSDGEASARVPGKQNQLQTTTYQCCEQGMLEQSPNPMTPDDTATVVYTTQIIEARRTQVNVNFTTHTFAELLRTRSADVFSTIPALPPVIQLRTTRATALTLAENPSMQSKNRRSFNPRKGAPATQAYVSRWDVLLKGFRAHLKHRTNGPGDAVLVSASEQRKHFTISLGGNFGPIELGLDTDGRPLAVRRLRREDSALILSSLTHLLAIRHINILPFFISADNGADVILSTPLCEYNLGEYLMYLKIGKGLEERSLVLVKQFLAGLYFLHNNDAPVVHGNIKPSNLMIDRAGVLRLAEFGLWKSLYRSSRPPSSSMIWFSRESYENYEENEVLDCTCASDIQIAGMVVHFILTGGLHPYGIQTSDILDNIRRGYPTIQCQGCEIVDLISWMLVIDPLDRPSINQVLTHVFFWDANKKWSFLLACAGINANGEALPLPLESFHKDLEAKAISDQVKGDWLSIVRTQFPTLALNEGQYSTSPTGLLVFVRRLLESEPVAFQSAVSQFILSAFPTLTLSLYRLLEATRWHSHPVFSSYVRINRV</sequence>
<proteinExistence type="predicted"/>
<feature type="repeat" description="ANK" evidence="1">
    <location>
        <begin position="216"/>
        <end position="248"/>
    </location>
</feature>
<feature type="repeat" description="ANK" evidence="1">
    <location>
        <begin position="145"/>
        <end position="177"/>
    </location>
</feature>
<evidence type="ECO:0000313" key="4">
    <source>
        <dbReference type="Proteomes" id="UP000829291"/>
    </source>
</evidence>
<dbReference type="Pfam" id="PF12796">
    <property type="entry name" value="Ank_2"/>
    <property type="match status" value="2"/>
</dbReference>
<dbReference type="PROSITE" id="PS50088">
    <property type="entry name" value="ANK_REPEAT"/>
    <property type="match status" value="3"/>
</dbReference>
<feature type="region of interest" description="Disordered" evidence="2">
    <location>
        <begin position="744"/>
        <end position="769"/>
    </location>
</feature>
<dbReference type="SUPFAM" id="SSF48403">
    <property type="entry name" value="Ankyrin repeat"/>
    <property type="match status" value="1"/>
</dbReference>
<protein>
    <submittedName>
        <fullName evidence="5">Uncharacterized protein LOC124294427</fullName>
    </submittedName>
</protein>
<dbReference type="PANTHER" id="PTHR13954:SF6">
    <property type="entry name" value="NON-SPECIFIC SERINE_THREONINE PROTEIN KINASE"/>
    <property type="match status" value="1"/>
</dbReference>
<dbReference type="PANTHER" id="PTHR13954">
    <property type="entry name" value="IRE1-RELATED"/>
    <property type="match status" value="1"/>
</dbReference>
<dbReference type="Pfam" id="PF00069">
    <property type="entry name" value="Pkinase"/>
    <property type="match status" value="1"/>
</dbReference>
<keyword evidence="4" id="KW-1185">Reference proteome</keyword>